<feature type="signal peptide" evidence="2">
    <location>
        <begin position="1"/>
        <end position="21"/>
    </location>
</feature>
<dbReference type="InParanoid" id="A0A078AH10"/>
<evidence type="ECO:0000313" key="4">
    <source>
        <dbReference type="Proteomes" id="UP000039865"/>
    </source>
</evidence>
<feature type="coiled-coil region" evidence="1">
    <location>
        <begin position="29"/>
        <end position="56"/>
    </location>
</feature>
<keyword evidence="4" id="KW-1185">Reference proteome</keyword>
<evidence type="ECO:0000256" key="1">
    <source>
        <dbReference type="SAM" id="Coils"/>
    </source>
</evidence>
<proteinExistence type="predicted"/>
<evidence type="ECO:0000256" key="2">
    <source>
        <dbReference type="SAM" id="SignalP"/>
    </source>
</evidence>
<evidence type="ECO:0000313" key="3">
    <source>
        <dbReference type="EMBL" id="CDW81116.1"/>
    </source>
</evidence>
<keyword evidence="2" id="KW-0732">Signal</keyword>
<protein>
    <submittedName>
        <fullName evidence="3">Uncharacterized protein</fullName>
    </submittedName>
</protein>
<accession>A0A078AH10</accession>
<gene>
    <name evidence="3" type="primary">Contig8070.g8608</name>
    <name evidence="3" type="ORF">STYLEM_10126</name>
</gene>
<dbReference type="Proteomes" id="UP000039865">
    <property type="component" value="Unassembled WGS sequence"/>
</dbReference>
<name>A0A078AH10_STYLE</name>
<keyword evidence="1" id="KW-0175">Coiled coil</keyword>
<dbReference type="EMBL" id="CCKQ01009614">
    <property type="protein sequence ID" value="CDW81116.1"/>
    <property type="molecule type" value="Genomic_DNA"/>
</dbReference>
<sequence length="227" mass="26234">MKSHFTITVALLLGAISMHKQQHLMDYDLPRLMRDLEKIRDEIESLEIQEQSLQRLISDQDAFLSTQVQGTIGNLRQNMNNDDIIYLPQTISSGIYDEFYRQQQIQQDNKYWEDGWSANDQIDENENIFVESKLSELGKASEKALGTLLIDAAQIYLIPKNENRYQSNVESQMNRRSPADFIRGKIINREKDPRVESGWTDFRDSAYQQIGQAAINRLTNQLSGSQS</sequence>
<dbReference type="AlphaFoldDB" id="A0A078AH10"/>
<reference evidence="3 4" key="1">
    <citation type="submission" date="2014-06" db="EMBL/GenBank/DDBJ databases">
        <authorList>
            <person name="Swart Estienne"/>
        </authorList>
    </citation>
    <scope>NUCLEOTIDE SEQUENCE [LARGE SCALE GENOMIC DNA]</scope>
    <source>
        <strain evidence="3 4">130c</strain>
    </source>
</reference>
<feature type="chain" id="PRO_5001729408" evidence="2">
    <location>
        <begin position="22"/>
        <end position="227"/>
    </location>
</feature>
<organism evidence="3 4">
    <name type="scientific">Stylonychia lemnae</name>
    <name type="common">Ciliate</name>
    <dbReference type="NCBI Taxonomy" id="5949"/>
    <lineage>
        <taxon>Eukaryota</taxon>
        <taxon>Sar</taxon>
        <taxon>Alveolata</taxon>
        <taxon>Ciliophora</taxon>
        <taxon>Intramacronucleata</taxon>
        <taxon>Spirotrichea</taxon>
        <taxon>Stichotrichia</taxon>
        <taxon>Sporadotrichida</taxon>
        <taxon>Oxytrichidae</taxon>
        <taxon>Stylonychinae</taxon>
        <taxon>Stylonychia</taxon>
    </lineage>
</organism>